<dbReference type="EMBL" id="JBHSAW010000024">
    <property type="protein sequence ID" value="MFC4097651.1"/>
    <property type="molecule type" value="Genomic_DNA"/>
</dbReference>
<evidence type="ECO:0000313" key="1">
    <source>
        <dbReference type="EMBL" id="MFC4097651.1"/>
    </source>
</evidence>
<dbReference type="Gene3D" id="1.25.40.10">
    <property type="entry name" value="Tetratricopeptide repeat domain"/>
    <property type="match status" value="1"/>
</dbReference>
<organism evidence="1 2">
    <name type="scientific">Euzebyella saccharophila</name>
    <dbReference type="NCBI Taxonomy" id="679664"/>
    <lineage>
        <taxon>Bacteria</taxon>
        <taxon>Pseudomonadati</taxon>
        <taxon>Bacteroidota</taxon>
        <taxon>Flavobacteriia</taxon>
        <taxon>Flavobacteriales</taxon>
        <taxon>Flavobacteriaceae</taxon>
        <taxon>Euzebyella</taxon>
    </lineage>
</organism>
<name>A0ABV8JV27_9FLAO</name>
<dbReference type="Proteomes" id="UP001595814">
    <property type="component" value="Unassembled WGS sequence"/>
</dbReference>
<dbReference type="Pfam" id="PF12895">
    <property type="entry name" value="ANAPC3"/>
    <property type="match status" value="1"/>
</dbReference>
<evidence type="ECO:0000313" key="2">
    <source>
        <dbReference type="Proteomes" id="UP001595814"/>
    </source>
</evidence>
<reference evidence="2" key="1">
    <citation type="journal article" date="2019" name="Int. J. Syst. Evol. Microbiol.">
        <title>The Global Catalogue of Microorganisms (GCM) 10K type strain sequencing project: providing services to taxonomists for standard genome sequencing and annotation.</title>
        <authorList>
            <consortium name="The Broad Institute Genomics Platform"/>
            <consortium name="The Broad Institute Genome Sequencing Center for Infectious Disease"/>
            <person name="Wu L."/>
            <person name="Ma J."/>
        </authorList>
    </citation>
    <scope>NUCLEOTIDE SEQUENCE [LARGE SCALE GENOMIC DNA]</scope>
    <source>
        <strain evidence="2">CECT 7477</strain>
    </source>
</reference>
<proteinExistence type="predicted"/>
<comment type="caution">
    <text evidence="1">The sequence shown here is derived from an EMBL/GenBank/DDBJ whole genome shotgun (WGS) entry which is preliminary data.</text>
</comment>
<sequence length="250" mass="28846">MDKETLLYQYFSNQLTPKEQEAFDALLETDSEFKEQFDFERSVQEVIRDQKSSDLKKKLKGFESEINTDEKVVTLKPEGSFNSYKKWMIAASIALLMGLGYLGFDNLSGPNYNRLYEENFQNYPNTAYAITRGETDEDTLKREAFVAYETDNINEAISLFTRLQQKEDSETVNFYLAQSYLQANQSQEAITLLDKVIQVNGEFKPQALWYKSLAYLKLKKKDKALVSLNALVEDGRYKKTEATGLVNELD</sequence>
<protein>
    <submittedName>
        <fullName evidence="1">CDC27 family protein</fullName>
    </submittedName>
</protein>
<gene>
    <name evidence="1" type="ORF">ACFOUT_17330</name>
</gene>
<dbReference type="RefSeq" id="WP_192463240.1">
    <property type="nucleotide sequence ID" value="NZ_JACYFJ010000006.1"/>
</dbReference>
<keyword evidence="2" id="KW-1185">Reference proteome</keyword>
<dbReference type="SUPFAM" id="SSF48452">
    <property type="entry name" value="TPR-like"/>
    <property type="match status" value="1"/>
</dbReference>
<accession>A0ABV8JV27</accession>
<dbReference type="InterPro" id="IPR011990">
    <property type="entry name" value="TPR-like_helical_dom_sf"/>
</dbReference>